<reference evidence="4 5" key="1">
    <citation type="submission" date="2019-12" db="EMBL/GenBank/DDBJ databases">
        <authorList>
            <person name="Alioto T."/>
            <person name="Alioto T."/>
            <person name="Gomez Garrido J."/>
        </authorList>
    </citation>
    <scope>NUCLEOTIDE SEQUENCE [LARGE SCALE GENOMIC DNA]</scope>
</reference>
<dbReference type="PROSITE" id="PS51375">
    <property type="entry name" value="PPR"/>
    <property type="match status" value="9"/>
</dbReference>
<dbReference type="Pfam" id="PF12854">
    <property type="entry name" value="PPR_1"/>
    <property type="match status" value="4"/>
</dbReference>
<comment type="similarity">
    <text evidence="1">Belongs to the PPR family. P subfamily.</text>
</comment>
<dbReference type="PANTHER" id="PTHR47933">
    <property type="entry name" value="PENTATRICOPEPTIDE REPEAT-CONTAINING PROTEIN 1, MITOCHONDRIAL"/>
    <property type="match status" value="1"/>
</dbReference>
<evidence type="ECO:0000256" key="2">
    <source>
        <dbReference type="ARBA" id="ARBA00022737"/>
    </source>
</evidence>
<dbReference type="InterPro" id="IPR011990">
    <property type="entry name" value="TPR-like_helical_dom_sf"/>
</dbReference>
<feature type="repeat" description="PPR" evidence="3">
    <location>
        <begin position="569"/>
        <end position="603"/>
    </location>
</feature>
<feature type="repeat" description="PPR" evidence="3">
    <location>
        <begin position="394"/>
        <end position="428"/>
    </location>
</feature>
<accession>A0A8S0PFM8</accession>
<feature type="repeat" description="PPR" evidence="3">
    <location>
        <begin position="289"/>
        <end position="323"/>
    </location>
</feature>
<dbReference type="PANTHER" id="PTHR47933:SF59">
    <property type="entry name" value="SAP DOMAIN-CONTAINING PROTEIN"/>
    <property type="match status" value="1"/>
</dbReference>
<feature type="repeat" description="PPR" evidence="3">
    <location>
        <begin position="324"/>
        <end position="358"/>
    </location>
</feature>
<dbReference type="Pfam" id="PF01535">
    <property type="entry name" value="PPR"/>
    <property type="match status" value="2"/>
</dbReference>
<evidence type="ECO:0000313" key="4">
    <source>
        <dbReference type="EMBL" id="CAA2942149.1"/>
    </source>
</evidence>
<organism evidence="4 5">
    <name type="scientific">Olea europaea subsp. europaea</name>
    <dbReference type="NCBI Taxonomy" id="158383"/>
    <lineage>
        <taxon>Eukaryota</taxon>
        <taxon>Viridiplantae</taxon>
        <taxon>Streptophyta</taxon>
        <taxon>Embryophyta</taxon>
        <taxon>Tracheophyta</taxon>
        <taxon>Spermatophyta</taxon>
        <taxon>Magnoliopsida</taxon>
        <taxon>eudicotyledons</taxon>
        <taxon>Gunneridae</taxon>
        <taxon>Pentapetalae</taxon>
        <taxon>asterids</taxon>
        <taxon>lamiids</taxon>
        <taxon>Lamiales</taxon>
        <taxon>Oleaceae</taxon>
        <taxon>Oleeae</taxon>
        <taxon>Olea</taxon>
    </lineage>
</organism>
<dbReference type="OrthoDB" id="185373at2759"/>
<feature type="repeat" description="PPR" evidence="3">
    <location>
        <begin position="188"/>
        <end position="222"/>
    </location>
</feature>
<dbReference type="NCBIfam" id="TIGR00756">
    <property type="entry name" value="PPR"/>
    <property type="match status" value="11"/>
</dbReference>
<feature type="repeat" description="PPR" evidence="3">
    <location>
        <begin position="359"/>
        <end position="393"/>
    </location>
</feature>
<evidence type="ECO:0000313" key="5">
    <source>
        <dbReference type="Proteomes" id="UP000594638"/>
    </source>
</evidence>
<keyword evidence="2" id="KW-0677">Repeat</keyword>
<dbReference type="AlphaFoldDB" id="A0A8S0PFM8"/>
<feature type="repeat" description="PPR" evidence="3">
    <location>
        <begin position="534"/>
        <end position="568"/>
    </location>
</feature>
<dbReference type="EMBL" id="CACTIH010000051">
    <property type="protein sequence ID" value="CAA2942149.1"/>
    <property type="molecule type" value="Genomic_DNA"/>
</dbReference>
<protein>
    <submittedName>
        <fullName evidence="4">Pentatricopeptide repeat-containing At2g17525, mitochondrial</fullName>
    </submittedName>
</protein>
<feature type="repeat" description="PPR" evidence="3">
    <location>
        <begin position="223"/>
        <end position="257"/>
    </location>
</feature>
<feature type="repeat" description="PPR" evidence="3">
    <location>
        <begin position="499"/>
        <end position="533"/>
    </location>
</feature>
<dbReference type="Gramene" id="OE9A008160T1">
    <property type="protein sequence ID" value="OE9A008160C1"/>
    <property type="gene ID" value="OE9A008160"/>
</dbReference>
<dbReference type="InterPro" id="IPR051240">
    <property type="entry name" value="Mito_RNA-Proc/Resp"/>
</dbReference>
<gene>
    <name evidence="4" type="ORF">OLEA9_A008160</name>
</gene>
<keyword evidence="5" id="KW-1185">Reference proteome</keyword>
<name>A0A8S0PFM8_OLEEU</name>
<dbReference type="Pfam" id="PF13041">
    <property type="entry name" value="PPR_2"/>
    <property type="match status" value="2"/>
</dbReference>
<dbReference type="Gene3D" id="1.25.40.10">
    <property type="entry name" value="Tetratricopeptide repeat domain"/>
    <property type="match status" value="5"/>
</dbReference>
<evidence type="ECO:0000256" key="3">
    <source>
        <dbReference type="PROSITE-ProRule" id="PRU00708"/>
    </source>
</evidence>
<evidence type="ECO:0000256" key="1">
    <source>
        <dbReference type="ARBA" id="ARBA00007626"/>
    </source>
</evidence>
<proteinExistence type="inferred from homology"/>
<sequence length="640" mass="71786">MQFLTINNSMPNIYINLSKHLRKIVNRQFLLLRIGSKPISTTTVLVPTHEQIAHLILDQKSASQALETFRWASGLTNFTHNLSTYRVLIHKICNFRQFDIVKQVLDEMPNSIGLPPDDDIFVTIVRSLGRAKMTREVIGVLDLVSKFGKGPPSLKLLNSILDILVKEDIDVAREFYRVKMMRSGVQGDDYTYGILMKGLCLTNRIGDGFKLLQVMKTRGKKPNVVVYNTLINALCKNGKVGRARSLMSEMKEFNDVTFNIFISAYSNENNIVQALTMIEKCFSNGFVPDIVPLTKVIDILCNAGRVSEAVEIVERMEEKGGTIDVVTYNTLINGFVRIGKVRVGCRFLKEMEIKGCLPNIDTYNALICGFCGSGMLDSAVEMFHEMKRVGLVWNFVTYDTLIYGLCSGGRMQDGFKILELMGESGGGSISRLRPYNSIIYGLYKDNRLDEALDFLKSMRNLFPKAVDRSLRILDFCQEGGTREAKNVFNKMIEEYSFPSALIYASLVQGFCQNGCMKEAVELVNGMMSVSYFPVASTFNALIGGFCTQGNTGSALKFLEDVMERGCLPDSESYGILLNALCSEGNVQKASMLFLQMVENGILPDHHSWNALVLCLCKGSEWIERKNIFHVHKLLQCLTET</sequence>
<comment type="caution">
    <text evidence="4">The sequence shown here is derived from an EMBL/GenBank/DDBJ whole genome shotgun (WGS) entry which is preliminary data.</text>
</comment>
<dbReference type="InterPro" id="IPR002885">
    <property type="entry name" value="PPR_rpt"/>
</dbReference>
<dbReference type="GO" id="GO:0003729">
    <property type="term" value="F:mRNA binding"/>
    <property type="evidence" value="ECO:0007669"/>
    <property type="project" value="TreeGrafter"/>
</dbReference>
<dbReference type="Proteomes" id="UP000594638">
    <property type="component" value="Unassembled WGS sequence"/>
</dbReference>